<evidence type="ECO:0000313" key="1">
    <source>
        <dbReference type="EMBL" id="SDU33016.1"/>
    </source>
</evidence>
<dbReference type="STRING" id="419479.SAMN04488563_1130"/>
<dbReference type="OrthoDB" id="3217123at2"/>
<gene>
    <name evidence="1" type="ORF">SAMN04488563_1130</name>
</gene>
<dbReference type="PANTHER" id="PTHR36221:SF1">
    <property type="entry name" value="DUF742 DOMAIN-CONTAINING PROTEIN"/>
    <property type="match status" value="1"/>
</dbReference>
<reference evidence="2" key="1">
    <citation type="submission" date="2016-10" db="EMBL/GenBank/DDBJ databases">
        <authorList>
            <person name="Varghese N."/>
            <person name="Submissions S."/>
        </authorList>
    </citation>
    <scope>NUCLEOTIDE SEQUENCE [LARGE SCALE GENOMIC DNA]</scope>
    <source>
        <strain evidence="2">DSM 45079</strain>
    </source>
</reference>
<dbReference type="Proteomes" id="UP000182977">
    <property type="component" value="Chromosome I"/>
</dbReference>
<dbReference type="EMBL" id="LT629791">
    <property type="protein sequence ID" value="SDU33016.1"/>
    <property type="molecule type" value="Genomic_DNA"/>
</dbReference>
<dbReference type="InterPro" id="IPR007995">
    <property type="entry name" value="DUF742"/>
</dbReference>
<evidence type="ECO:0000313" key="2">
    <source>
        <dbReference type="Proteomes" id="UP000182977"/>
    </source>
</evidence>
<dbReference type="Pfam" id="PF05331">
    <property type="entry name" value="DUF742"/>
    <property type="match status" value="1"/>
</dbReference>
<evidence type="ECO:0008006" key="3">
    <source>
        <dbReference type="Google" id="ProtNLM"/>
    </source>
</evidence>
<organism evidence="1 2">
    <name type="scientific">Jiangella alkaliphila</name>
    <dbReference type="NCBI Taxonomy" id="419479"/>
    <lineage>
        <taxon>Bacteria</taxon>
        <taxon>Bacillati</taxon>
        <taxon>Actinomycetota</taxon>
        <taxon>Actinomycetes</taxon>
        <taxon>Jiangellales</taxon>
        <taxon>Jiangellaceae</taxon>
        <taxon>Jiangella</taxon>
    </lineage>
</organism>
<dbReference type="AlphaFoldDB" id="A0A1H2HMN6"/>
<proteinExistence type="predicted"/>
<protein>
    <recommendedName>
        <fullName evidence="3">DUF742 domain-containing protein</fullName>
    </recommendedName>
</protein>
<name>A0A1H2HMN6_9ACTN</name>
<accession>A0A1H2HMN6</accession>
<sequence length="121" mass="13275">MMATPDGRRVRPYLATRGRTRPVQDIAIEALVSTTQDGRTHGSDPEPERERILRLCHSPRSVAEVAAIVSMPLGVARVLVADLETEGMVRVADPHAAFAGSEEPARNLSVLERVRDGLRRL</sequence>
<dbReference type="PANTHER" id="PTHR36221">
    <property type="entry name" value="DUF742 DOMAIN-CONTAINING PROTEIN"/>
    <property type="match status" value="1"/>
</dbReference>
<keyword evidence="2" id="KW-1185">Reference proteome</keyword>